<evidence type="ECO:0000256" key="1">
    <source>
        <dbReference type="SAM" id="MobiDB-lite"/>
    </source>
</evidence>
<organism evidence="2 3">
    <name type="scientific">Rhizopogon vinicolor AM-OR11-026</name>
    <dbReference type="NCBI Taxonomy" id="1314800"/>
    <lineage>
        <taxon>Eukaryota</taxon>
        <taxon>Fungi</taxon>
        <taxon>Dikarya</taxon>
        <taxon>Basidiomycota</taxon>
        <taxon>Agaricomycotina</taxon>
        <taxon>Agaricomycetes</taxon>
        <taxon>Agaricomycetidae</taxon>
        <taxon>Boletales</taxon>
        <taxon>Suillineae</taxon>
        <taxon>Rhizopogonaceae</taxon>
        <taxon>Rhizopogon</taxon>
    </lineage>
</organism>
<dbReference type="InParanoid" id="A0A1B7N1U5"/>
<evidence type="ECO:0000313" key="2">
    <source>
        <dbReference type="EMBL" id="OAX38830.1"/>
    </source>
</evidence>
<evidence type="ECO:0000313" key="3">
    <source>
        <dbReference type="Proteomes" id="UP000092154"/>
    </source>
</evidence>
<dbReference type="STRING" id="1314800.A0A1B7N1U5"/>
<feature type="compositionally biased region" description="Low complexity" evidence="1">
    <location>
        <begin position="65"/>
        <end position="76"/>
    </location>
</feature>
<sequence length="158" mass="17412">MYLLSVSSNEEENARSKRAKKPRTREPSWSHIVSPDARQPLLASSQITDSTHKVKTRQPSESRLSAASGFKASSSSLDNDNEISTASVETAATSVSLSIPAARKCKPSVQVQKEETKPKPVRRDLGVQSISAAVMMKSPRYPLLRKLTHPHHRNISHC</sequence>
<dbReference type="OrthoDB" id="2691788at2759"/>
<reference evidence="2 3" key="1">
    <citation type="submission" date="2016-06" db="EMBL/GenBank/DDBJ databases">
        <title>Comparative genomics of the ectomycorrhizal sister species Rhizopogon vinicolor and Rhizopogon vesiculosus (Basidiomycota: Boletales) reveals a divergence of the mating type B locus.</title>
        <authorList>
            <consortium name="DOE Joint Genome Institute"/>
            <person name="Mujic A.B."/>
            <person name="Kuo A."/>
            <person name="Tritt A."/>
            <person name="Lipzen A."/>
            <person name="Chen C."/>
            <person name="Johnson J."/>
            <person name="Sharma A."/>
            <person name="Barry K."/>
            <person name="Grigoriev I.V."/>
            <person name="Spatafora J.W."/>
        </authorList>
    </citation>
    <scope>NUCLEOTIDE SEQUENCE [LARGE SCALE GENOMIC DNA]</scope>
    <source>
        <strain evidence="2 3">AM-OR11-026</strain>
    </source>
</reference>
<feature type="region of interest" description="Disordered" evidence="1">
    <location>
        <begin position="101"/>
        <end position="120"/>
    </location>
</feature>
<dbReference type="Proteomes" id="UP000092154">
    <property type="component" value="Unassembled WGS sequence"/>
</dbReference>
<accession>A0A1B7N1U5</accession>
<name>A0A1B7N1U5_9AGAM</name>
<proteinExistence type="predicted"/>
<dbReference type="EMBL" id="KV448275">
    <property type="protein sequence ID" value="OAX38830.1"/>
    <property type="molecule type" value="Genomic_DNA"/>
</dbReference>
<gene>
    <name evidence="2" type="ORF">K503DRAFT_815831</name>
</gene>
<keyword evidence="3" id="KW-1185">Reference proteome</keyword>
<feature type="region of interest" description="Disordered" evidence="1">
    <location>
        <begin position="1"/>
        <end position="83"/>
    </location>
</feature>
<dbReference type="AlphaFoldDB" id="A0A1B7N1U5"/>
<protein>
    <submittedName>
        <fullName evidence="2">Uncharacterized protein</fullName>
    </submittedName>
</protein>